<organism evidence="2 3">
    <name type="scientific">Phyllostomus discolor</name>
    <name type="common">pale spear-nosed bat</name>
    <dbReference type="NCBI Taxonomy" id="89673"/>
    <lineage>
        <taxon>Eukaryota</taxon>
        <taxon>Metazoa</taxon>
        <taxon>Chordata</taxon>
        <taxon>Craniata</taxon>
        <taxon>Vertebrata</taxon>
        <taxon>Euteleostomi</taxon>
        <taxon>Mammalia</taxon>
        <taxon>Eutheria</taxon>
        <taxon>Laurasiatheria</taxon>
        <taxon>Chiroptera</taxon>
        <taxon>Yangochiroptera</taxon>
        <taxon>Phyllostomidae</taxon>
        <taxon>Phyllostominae</taxon>
        <taxon>Phyllostomus</taxon>
    </lineage>
</organism>
<feature type="compositionally biased region" description="Basic residues" evidence="1">
    <location>
        <begin position="1"/>
        <end position="11"/>
    </location>
</feature>
<feature type="compositionally biased region" description="Polar residues" evidence="1">
    <location>
        <begin position="20"/>
        <end position="36"/>
    </location>
</feature>
<accession>A0A834AYD8</accession>
<feature type="region of interest" description="Disordered" evidence="1">
    <location>
        <begin position="1"/>
        <end position="87"/>
    </location>
</feature>
<dbReference type="PROSITE" id="PS51257">
    <property type="entry name" value="PROKAR_LIPOPROTEIN"/>
    <property type="match status" value="1"/>
</dbReference>
<proteinExistence type="predicted"/>
<evidence type="ECO:0000313" key="3">
    <source>
        <dbReference type="Proteomes" id="UP000664940"/>
    </source>
</evidence>
<sequence length="156" mass="17537">MHRTSTRKHNRKPLEWQPGPSVTNSGSSCTQRTTSVVPDCATDRSRFQEAVNRNGLSLARGEQGSGSRPDGPTPQVRNEQGPAEVWPTGQWAWPAGRWAWPTGRWAWLAPGYPRLWPNAASWLALSWHICSHSYWEGAARIVSKIHLKHNQVINPQ</sequence>
<dbReference type="EMBL" id="JABVXQ010000003">
    <property type="protein sequence ID" value="KAF6120062.1"/>
    <property type="molecule type" value="Genomic_DNA"/>
</dbReference>
<dbReference type="Proteomes" id="UP000664940">
    <property type="component" value="Unassembled WGS sequence"/>
</dbReference>
<reference evidence="2 3" key="1">
    <citation type="journal article" date="2020" name="Nature">
        <title>Six reference-quality genomes reveal evolution of bat adaptations.</title>
        <authorList>
            <person name="Jebb D."/>
            <person name="Huang Z."/>
            <person name="Pippel M."/>
            <person name="Hughes G.M."/>
            <person name="Lavrichenko K."/>
            <person name="Devanna P."/>
            <person name="Winkler S."/>
            <person name="Jermiin L.S."/>
            <person name="Skirmuntt E.C."/>
            <person name="Katzourakis A."/>
            <person name="Burkitt-Gray L."/>
            <person name="Ray D.A."/>
            <person name="Sullivan K.A.M."/>
            <person name="Roscito J.G."/>
            <person name="Kirilenko B.M."/>
            <person name="Davalos L.M."/>
            <person name="Corthals A.P."/>
            <person name="Power M.L."/>
            <person name="Jones G."/>
            <person name="Ransome R.D."/>
            <person name="Dechmann D.K.N."/>
            <person name="Locatelli A.G."/>
            <person name="Puechmaille S.J."/>
            <person name="Fedrigo O."/>
            <person name="Jarvis E.D."/>
            <person name="Hiller M."/>
            <person name="Vernes S.C."/>
            <person name="Myers E.W."/>
            <person name="Teeling E.C."/>
        </authorList>
    </citation>
    <scope>NUCLEOTIDE SEQUENCE [LARGE SCALE GENOMIC DNA]</scope>
    <source>
        <strain evidence="2">Bat1K_MPI-CBG_1</strain>
    </source>
</reference>
<protein>
    <submittedName>
        <fullName evidence="2">Uncharacterized protein</fullName>
    </submittedName>
</protein>
<gene>
    <name evidence="2" type="ORF">HJG60_010388</name>
</gene>
<evidence type="ECO:0000256" key="1">
    <source>
        <dbReference type="SAM" id="MobiDB-lite"/>
    </source>
</evidence>
<evidence type="ECO:0000313" key="2">
    <source>
        <dbReference type="EMBL" id="KAF6120062.1"/>
    </source>
</evidence>
<comment type="caution">
    <text evidence="2">The sequence shown here is derived from an EMBL/GenBank/DDBJ whole genome shotgun (WGS) entry which is preliminary data.</text>
</comment>
<name>A0A834AYD8_9CHIR</name>
<dbReference type="AlphaFoldDB" id="A0A834AYD8"/>